<sequence length="73" mass="7771">MQPRLAQQPGQDQVGVRVVAVHRRHRLVRGPACRIGRRAPVAPVTARPLAVAIAALWPTVAISAPPRMVAIAA</sequence>
<name>A0A8J3X2G6_9ACTN</name>
<protein>
    <submittedName>
        <fullName evidence="1">Uncharacterized protein</fullName>
    </submittedName>
</protein>
<dbReference type="Proteomes" id="UP000599074">
    <property type="component" value="Unassembled WGS sequence"/>
</dbReference>
<accession>A0A8J3X2G6</accession>
<dbReference type="EMBL" id="BOON01000035">
    <property type="protein sequence ID" value="GII24379.1"/>
    <property type="molecule type" value="Genomic_DNA"/>
</dbReference>
<proteinExistence type="predicted"/>
<reference evidence="1" key="1">
    <citation type="submission" date="2021-01" db="EMBL/GenBank/DDBJ databases">
        <title>Whole genome shotgun sequence of Planosporangium mesophilum NBRC 109066.</title>
        <authorList>
            <person name="Komaki H."/>
            <person name="Tamura T."/>
        </authorList>
    </citation>
    <scope>NUCLEOTIDE SEQUENCE</scope>
    <source>
        <strain evidence="1">NBRC 109066</strain>
    </source>
</reference>
<comment type="caution">
    <text evidence="1">The sequence shown here is derived from an EMBL/GenBank/DDBJ whole genome shotgun (WGS) entry which is preliminary data.</text>
</comment>
<gene>
    <name evidence="1" type="ORF">Pme01_39760</name>
</gene>
<dbReference type="AlphaFoldDB" id="A0A8J3X2G6"/>
<evidence type="ECO:0000313" key="2">
    <source>
        <dbReference type="Proteomes" id="UP000599074"/>
    </source>
</evidence>
<evidence type="ECO:0000313" key="1">
    <source>
        <dbReference type="EMBL" id="GII24379.1"/>
    </source>
</evidence>
<keyword evidence="2" id="KW-1185">Reference proteome</keyword>
<organism evidence="1 2">
    <name type="scientific">Planosporangium mesophilum</name>
    <dbReference type="NCBI Taxonomy" id="689768"/>
    <lineage>
        <taxon>Bacteria</taxon>
        <taxon>Bacillati</taxon>
        <taxon>Actinomycetota</taxon>
        <taxon>Actinomycetes</taxon>
        <taxon>Micromonosporales</taxon>
        <taxon>Micromonosporaceae</taxon>
        <taxon>Planosporangium</taxon>
    </lineage>
</organism>